<dbReference type="Proteomes" id="UP000003936">
    <property type="component" value="Chromosome"/>
</dbReference>
<evidence type="ECO:0000313" key="2">
    <source>
        <dbReference type="Proteomes" id="UP000003936"/>
    </source>
</evidence>
<dbReference type="HOGENOM" id="CLU_2702719_0_0_6"/>
<dbReference type="AlphaFoldDB" id="J3YRC6"/>
<accession>J3YRC6</accession>
<evidence type="ECO:0000313" key="1">
    <source>
        <dbReference type="EMBL" id="AFP84593.1"/>
    </source>
</evidence>
<dbReference type="RefSeq" id="WP_014887891.1">
    <property type="nucleotide sequence ID" value="NC_018419.1"/>
</dbReference>
<gene>
    <name evidence="1" type="ORF">A359_01920</name>
</gene>
<reference evidence="1 2" key="1">
    <citation type="journal article" date="2012" name="Mol. Biol. Evol.">
        <title>Genome reduction and co-evolution between the primary and secondary bacterial symbionts of psyllids.</title>
        <authorList>
            <person name="Sloan D.B."/>
            <person name="Moran N.A."/>
        </authorList>
    </citation>
    <scope>NUCLEOTIDE SEQUENCE [LARGE SCALE GENOMIC DNA]</scope>
    <source>
        <strain evidence="1">Ceuc_S</strain>
    </source>
</reference>
<protein>
    <submittedName>
        <fullName evidence="1">Uncharacterized protein</fullName>
    </submittedName>
</protein>
<proteinExistence type="predicted"/>
<sequence>MAAPQFRRIYPRPSKSCIGNARLLLSASISDQRAVLHYNDPILHDVRHYPEIMRYINTRATFRLSFEHKMYDF</sequence>
<dbReference type="EMBL" id="CP003546">
    <property type="protein sequence ID" value="AFP84593.1"/>
    <property type="molecule type" value="Genomic_DNA"/>
</dbReference>
<name>J3YRC6_9ENTR</name>
<keyword evidence="2" id="KW-1185">Reference proteome</keyword>
<dbReference type="KEGG" id="sect:A359_01920"/>
<organism evidence="1 2">
    <name type="scientific">secondary endosymbiont of Ctenarytaina eucalypti</name>
    <dbReference type="NCBI Taxonomy" id="1199245"/>
    <lineage>
        <taxon>Bacteria</taxon>
        <taxon>Pseudomonadati</taxon>
        <taxon>Pseudomonadota</taxon>
        <taxon>Gammaproteobacteria</taxon>
        <taxon>Enterobacterales</taxon>
        <taxon>Enterobacteriaceae</taxon>
        <taxon>aphid secondary symbionts</taxon>
    </lineage>
</organism>